<organism evidence="2 3">
    <name type="scientific">Enhygromyxa salina</name>
    <dbReference type="NCBI Taxonomy" id="215803"/>
    <lineage>
        <taxon>Bacteria</taxon>
        <taxon>Pseudomonadati</taxon>
        <taxon>Myxococcota</taxon>
        <taxon>Polyangia</taxon>
        <taxon>Nannocystales</taxon>
        <taxon>Nannocystaceae</taxon>
        <taxon>Enhygromyxa</taxon>
    </lineage>
</organism>
<sequence>MTSRRERSGVRVPVWAGIVVGLLGCGPVERTVMVHEPEGEGARAIWSVDFIREFTVPENFRYRTEEYGSPVADPSREVVYVGSRDGTLLVLDDGDGEVVWELAIGGGLSSVPVLVVVDLEQGLGHLARPNERPDWLITGTDDGALVAVDLDTREVVWRYRTNGLIRTPAVIGEGVVHFANSRDQILTVDLRGGEWVWEFDGEFQKDFTVYGRAGLAYQAPVDPAAGDTGVIYTGFADGKVMAIDAVSGAPKWTESLAPLEGQGLFVDVDTTPVLVAERGELLVANQASGVFALSTDDGARRWNAKLRAVGSLVPAAGGIVLAASSLEGLYALEQDGRVRWHEQLDPGSLATPLVVGNTVFVSHSDVGLLAYATADGQLLGRFFNGSGSSGQPSFDPVLGRVYASSDRGQLYALRIADELLGS</sequence>
<dbReference type="SMART" id="SM00564">
    <property type="entry name" value="PQQ"/>
    <property type="match status" value="7"/>
</dbReference>
<dbReference type="OrthoDB" id="5485895at2"/>
<dbReference type="PANTHER" id="PTHR34512:SF30">
    <property type="entry name" value="OUTER MEMBRANE PROTEIN ASSEMBLY FACTOR BAMB"/>
    <property type="match status" value="1"/>
</dbReference>
<dbReference type="RefSeq" id="WP_106395300.1">
    <property type="nucleotide sequence ID" value="NZ_PVNK01000268.1"/>
</dbReference>
<feature type="domain" description="Pyrrolo-quinoline quinone repeat" evidence="1">
    <location>
        <begin position="289"/>
        <end position="417"/>
    </location>
</feature>
<dbReference type="InterPro" id="IPR018391">
    <property type="entry name" value="PQQ_b-propeller_rpt"/>
</dbReference>
<dbReference type="Pfam" id="PF13360">
    <property type="entry name" value="PQQ_2"/>
    <property type="match status" value="1"/>
</dbReference>
<dbReference type="InterPro" id="IPR002372">
    <property type="entry name" value="PQQ_rpt_dom"/>
</dbReference>
<evidence type="ECO:0000313" key="2">
    <source>
        <dbReference type="EMBL" id="PRP90795.1"/>
    </source>
</evidence>
<proteinExistence type="predicted"/>
<dbReference type="Gene3D" id="2.40.128.630">
    <property type="match status" value="1"/>
</dbReference>
<dbReference type="SUPFAM" id="SSF50998">
    <property type="entry name" value="Quinoprotein alcohol dehydrogenase-like"/>
    <property type="match status" value="2"/>
</dbReference>
<reference evidence="2 3" key="1">
    <citation type="submission" date="2018-03" db="EMBL/GenBank/DDBJ databases">
        <title>Draft Genome Sequences of the Obligatory Marine Myxobacteria Enhygromyxa salina SWB005.</title>
        <authorList>
            <person name="Poehlein A."/>
            <person name="Moghaddam J.A."/>
            <person name="Harms H."/>
            <person name="Alanjari M."/>
            <person name="Koenig G.M."/>
            <person name="Daniel R."/>
            <person name="Schaeberle T.F."/>
        </authorList>
    </citation>
    <scope>NUCLEOTIDE SEQUENCE [LARGE SCALE GENOMIC DNA]</scope>
    <source>
        <strain evidence="2 3">SWB005</strain>
    </source>
</reference>
<dbReference type="PROSITE" id="PS51257">
    <property type="entry name" value="PROKAR_LIPOPROTEIN"/>
    <property type="match status" value="1"/>
</dbReference>
<dbReference type="EMBL" id="PVNK01000268">
    <property type="protein sequence ID" value="PRP90795.1"/>
    <property type="molecule type" value="Genomic_DNA"/>
</dbReference>
<dbReference type="Proteomes" id="UP000237968">
    <property type="component" value="Unassembled WGS sequence"/>
</dbReference>
<dbReference type="PANTHER" id="PTHR34512">
    <property type="entry name" value="CELL SURFACE PROTEIN"/>
    <property type="match status" value="1"/>
</dbReference>
<accession>A0A2S9XD61</accession>
<dbReference type="Gene3D" id="2.130.10.10">
    <property type="entry name" value="YVTN repeat-like/Quinoprotein amine dehydrogenase"/>
    <property type="match status" value="2"/>
</dbReference>
<keyword evidence="3" id="KW-1185">Reference proteome</keyword>
<protein>
    <submittedName>
        <fullName evidence="2">Outer membrane biogenesis protein BamB</fullName>
    </submittedName>
</protein>
<gene>
    <name evidence="2" type="ORF">ENSA5_61150</name>
</gene>
<evidence type="ECO:0000259" key="1">
    <source>
        <dbReference type="Pfam" id="PF13360"/>
    </source>
</evidence>
<name>A0A2S9XD61_9BACT</name>
<dbReference type="InterPro" id="IPR015943">
    <property type="entry name" value="WD40/YVTN_repeat-like_dom_sf"/>
</dbReference>
<dbReference type="InterPro" id="IPR011047">
    <property type="entry name" value="Quinoprotein_ADH-like_sf"/>
</dbReference>
<evidence type="ECO:0000313" key="3">
    <source>
        <dbReference type="Proteomes" id="UP000237968"/>
    </source>
</evidence>
<comment type="caution">
    <text evidence="2">The sequence shown here is derived from an EMBL/GenBank/DDBJ whole genome shotgun (WGS) entry which is preliminary data.</text>
</comment>
<dbReference type="AlphaFoldDB" id="A0A2S9XD61"/>
<dbReference type="Gene3D" id="2.40.10.480">
    <property type="match status" value="1"/>
</dbReference>